<organism evidence="2 3">
    <name type="scientific">Kouleothrix aurantiaca</name>
    <dbReference type="NCBI Taxonomy" id="186479"/>
    <lineage>
        <taxon>Bacteria</taxon>
        <taxon>Bacillati</taxon>
        <taxon>Chloroflexota</taxon>
        <taxon>Chloroflexia</taxon>
        <taxon>Chloroflexales</taxon>
        <taxon>Roseiflexineae</taxon>
        <taxon>Roseiflexaceae</taxon>
        <taxon>Kouleothrix</taxon>
    </lineage>
</organism>
<proteinExistence type="predicted"/>
<gene>
    <name evidence="2" type="ORF">SE17_00100</name>
</gene>
<evidence type="ECO:0000313" key="2">
    <source>
        <dbReference type="EMBL" id="KPV55039.1"/>
    </source>
</evidence>
<protein>
    <recommendedName>
        <fullName evidence="1">DNA-binding phage zinc finger domain-containing protein</fullName>
    </recommendedName>
</protein>
<accession>A0A0P9FNW8</accession>
<evidence type="ECO:0000313" key="3">
    <source>
        <dbReference type="Proteomes" id="UP000050509"/>
    </source>
</evidence>
<sequence>MITCLNCGQEWPVDPALLVPCPTCHAKIGQRCKRPSGHGVWGGDIHPDRDRAAMRTVPGYGRCPAVTQAKPVPALPVLVQAQLFRSEDA</sequence>
<reference evidence="2 3" key="1">
    <citation type="submission" date="2015-09" db="EMBL/GenBank/DDBJ databases">
        <title>Draft genome sequence of Kouleothrix aurantiaca JCM 19913.</title>
        <authorList>
            <person name="Hemp J."/>
        </authorList>
    </citation>
    <scope>NUCLEOTIDE SEQUENCE [LARGE SCALE GENOMIC DNA]</scope>
    <source>
        <strain evidence="2 3">COM-B</strain>
    </source>
</reference>
<dbReference type="Pfam" id="PF24623">
    <property type="entry name" value="Phage_zn_bind_8"/>
    <property type="match status" value="1"/>
</dbReference>
<name>A0A0P9FNW8_9CHLR</name>
<dbReference type="EMBL" id="LJCR01000001">
    <property type="protein sequence ID" value="KPV55039.1"/>
    <property type="molecule type" value="Genomic_DNA"/>
</dbReference>
<dbReference type="Proteomes" id="UP000050509">
    <property type="component" value="Unassembled WGS sequence"/>
</dbReference>
<dbReference type="AlphaFoldDB" id="A0A0P9FNW8"/>
<dbReference type="InterPro" id="IPR056911">
    <property type="entry name" value="Phage_Znf_bind_put"/>
</dbReference>
<keyword evidence="3" id="KW-1185">Reference proteome</keyword>
<comment type="caution">
    <text evidence="2">The sequence shown here is derived from an EMBL/GenBank/DDBJ whole genome shotgun (WGS) entry which is preliminary data.</text>
</comment>
<evidence type="ECO:0000259" key="1">
    <source>
        <dbReference type="Pfam" id="PF24623"/>
    </source>
</evidence>
<feature type="domain" description="DNA-binding phage zinc finger" evidence="1">
    <location>
        <begin position="14"/>
        <end position="54"/>
    </location>
</feature>